<evidence type="ECO:0000256" key="1">
    <source>
        <dbReference type="SAM" id="MobiDB-lite"/>
    </source>
</evidence>
<dbReference type="Proteomes" id="UP001236569">
    <property type="component" value="Unassembled WGS sequence"/>
</dbReference>
<feature type="compositionally biased region" description="Basic and acidic residues" evidence="1">
    <location>
        <begin position="31"/>
        <end position="53"/>
    </location>
</feature>
<comment type="caution">
    <text evidence="2">The sequence shown here is derived from an EMBL/GenBank/DDBJ whole genome shotgun (WGS) entry which is preliminary data.</text>
</comment>
<protein>
    <submittedName>
        <fullName evidence="2">Uncharacterized protein</fullName>
    </submittedName>
</protein>
<reference evidence="2 3" key="1">
    <citation type="submission" date="2023-05" db="EMBL/GenBank/DDBJ databases">
        <title>Novel species of genus Flectobacillus isolated from stream in China.</title>
        <authorList>
            <person name="Lu H."/>
        </authorList>
    </citation>
    <scope>NUCLEOTIDE SEQUENCE [LARGE SCALE GENOMIC DNA]</scope>
    <source>
        <strain evidence="2 3">DC10W</strain>
    </source>
</reference>
<organism evidence="2 3">
    <name type="scientific">Flectobacillus longus</name>
    <dbReference type="NCBI Taxonomy" id="2984207"/>
    <lineage>
        <taxon>Bacteria</taxon>
        <taxon>Pseudomonadati</taxon>
        <taxon>Bacteroidota</taxon>
        <taxon>Cytophagia</taxon>
        <taxon>Cytophagales</taxon>
        <taxon>Flectobacillaceae</taxon>
        <taxon>Flectobacillus</taxon>
    </lineage>
</organism>
<dbReference type="RefSeq" id="WP_283368368.1">
    <property type="nucleotide sequence ID" value="NZ_JASHID010000001.1"/>
</dbReference>
<proteinExistence type="predicted"/>
<dbReference type="EMBL" id="JASHID010000001">
    <property type="protein sequence ID" value="MDI9863029.1"/>
    <property type="molecule type" value="Genomic_DNA"/>
</dbReference>
<gene>
    <name evidence="2" type="ORF">QM480_01730</name>
</gene>
<evidence type="ECO:0000313" key="2">
    <source>
        <dbReference type="EMBL" id="MDI9863029.1"/>
    </source>
</evidence>
<keyword evidence="3" id="KW-1185">Reference proteome</keyword>
<feature type="region of interest" description="Disordered" evidence="1">
    <location>
        <begin position="29"/>
        <end position="53"/>
    </location>
</feature>
<evidence type="ECO:0000313" key="3">
    <source>
        <dbReference type="Proteomes" id="UP001236569"/>
    </source>
</evidence>
<sequence>MKRRDFEKMSPAEQKLFLELVGNYQVKVTKRKSEQKRNSDLPLFKKDEQTTLF</sequence>
<accession>A0ABT6YHF1</accession>
<name>A0ABT6YHF1_9BACT</name>